<dbReference type="AlphaFoldDB" id="A0A1Y5SD61"/>
<dbReference type="CDD" id="cd06261">
    <property type="entry name" value="TM_PBP2"/>
    <property type="match status" value="1"/>
</dbReference>
<keyword evidence="10" id="KW-1185">Reference proteome</keyword>
<accession>A0A1Y5SD61</accession>
<evidence type="ECO:0000256" key="5">
    <source>
        <dbReference type="ARBA" id="ARBA00022989"/>
    </source>
</evidence>
<keyword evidence="3" id="KW-1003">Cell membrane</keyword>
<feature type="transmembrane region" description="Helical" evidence="7">
    <location>
        <begin position="73"/>
        <end position="100"/>
    </location>
</feature>
<sequence length="280" mass="30780">MHKIFSLSRKEQLAVQFILIAWACVVLIPLGVAVINSFKPNLGEVYRAPLALPSEWTWSNYAEAWVGANFGGYFLNSAIVSLSVVVIVCFCASTTAFVLVRMPFRGSALLFACFMIGVIIPIRLALAPLFTIVKGLGLLDTLTGLILVQSASMMPVAVFILTAFLKSVPSELEDAARMDGALPFQIYWRVVLPLIRPALATVALLSFVQAWNEYFLPLIFLQSSELYPLTLGIAEFRAQFSVQWHLMFAGILIMLAPTVIAFLLASRQFIEGLTQGGVKE</sequence>
<feature type="transmembrane region" description="Helical" evidence="7">
    <location>
        <begin position="107"/>
        <end position="130"/>
    </location>
</feature>
<feature type="transmembrane region" description="Helical" evidence="7">
    <location>
        <begin position="142"/>
        <end position="165"/>
    </location>
</feature>
<dbReference type="Proteomes" id="UP000193409">
    <property type="component" value="Unassembled WGS sequence"/>
</dbReference>
<dbReference type="InterPro" id="IPR035906">
    <property type="entry name" value="MetI-like_sf"/>
</dbReference>
<dbReference type="EMBL" id="FWFQ01000010">
    <property type="protein sequence ID" value="SLN36458.1"/>
    <property type="molecule type" value="Genomic_DNA"/>
</dbReference>
<evidence type="ECO:0000259" key="8">
    <source>
        <dbReference type="PROSITE" id="PS50928"/>
    </source>
</evidence>
<name>A0A1Y5SD61_9RHOB</name>
<dbReference type="GO" id="GO:0055085">
    <property type="term" value="P:transmembrane transport"/>
    <property type="evidence" value="ECO:0007669"/>
    <property type="project" value="InterPro"/>
</dbReference>
<gene>
    <name evidence="9" type="primary">araQ_4</name>
    <name evidence="9" type="ORF">PSA7680_01755</name>
</gene>
<organism evidence="9 10">
    <name type="scientific">Pseudoruegeria aquimaris</name>
    <dbReference type="NCBI Taxonomy" id="393663"/>
    <lineage>
        <taxon>Bacteria</taxon>
        <taxon>Pseudomonadati</taxon>
        <taxon>Pseudomonadota</taxon>
        <taxon>Alphaproteobacteria</taxon>
        <taxon>Rhodobacterales</taxon>
        <taxon>Roseobacteraceae</taxon>
        <taxon>Pseudoruegeria</taxon>
    </lineage>
</organism>
<feature type="transmembrane region" description="Helical" evidence="7">
    <location>
        <begin position="12"/>
        <end position="35"/>
    </location>
</feature>
<feature type="transmembrane region" description="Helical" evidence="7">
    <location>
        <begin position="186"/>
        <end position="208"/>
    </location>
</feature>
<dbReference type="SUPFAM" id="SSF161098">
    <property type="entry name" value="MetI-like"/>
    <property type="match status" value="1"/>
</dbReference>
<evidence type="ECO:0000313" key="9">
    <source>
        <dbReference type="EMBL" id="SLN36458.1"/>
    </source>
</evidence>
<evidence type="ECO:0000256" key="6">
    <source>
        <dbReference type="ARBA" id="ARBA00023136"/>
    </source>
</evidence>
<dbReference type="PANTHER" id="PTHR43744">
    <property type="entry name" value="ABC TRANSPORTER PERMEASE PROTEIN MG189-RELATED-RELATED"/>
    <property type="match status" value="1"/>
</dbReference>
<dbReference type="RefSeq" id="WP_085868320.1">
    <property type="nucleotide sequence ID" value="NZ_FWFQ01000010.1"/>
</dbReference>
<feature type="transmembrane region" description="Helical" evidence="7">
    <location>
        <begin position="246"/>
        <end position="265"/>
    </location>
</feature>
<comment type="subcellular location">
    <subcellularLocation>
        <location evidence="1 7">Cell membrane</location>
        <topology evidence="1 7">Multi-pass membrane protein</topology>
    </subcellularLocation>
</comment>
<proteinExistence type="inferred from homology"/>
<evidence type="ECO:0000256" key="3">
    <source>
        <dbReference type="ARBA" id="ARBA00022475"/>
    </source>
</evidence>
<dbReference type="GO" id="GO:0005886">
    <property type="term" value="C:plasma membrane"/>
    <property type="evidence" value="ECO:0007669"/>
    <property type="project" value="UniProtKB-SubCell"/>
</dbReference>
<dbReference type="PROSITE" id="PS50928">
    <property type="entry name" value="ABC_TM1"/>
    <property type="match status" value="1"/>
</dbReference>
<keyword evidence="2 7" id="KW-0813">Transport</keyword>
<evidence type="ECO:0000256" key="1">
    <source>
        <dbReference type="ARBA" id="ARBA00004651"/>
    </source>
</evidence>
<dbReference type="Gene3D" id="1.10.3720.10">
    <property type="entry name" value="MetI-like"/>
    <property type="match status" value="1"/>
</dbReference>
<evidence type="ECO:0000256" key="7">
    <source>
        <dbReference type="RuleBase" id="RU363032"/>
    </source>
</evidence>
<feature type="domain" description="ABC transmembrane type-1" evidence="8">
    <location>
        <begin position="74"/>
        <end position="265"/>
    </location>
</feature>
<protein>
    <submittedName>
        <fullName evidence="9">L-arabinose transport system permease protein AraQ</fullName>
    </submittedName>
</protein>
<dbReference type="Pfam" id="PF00528">
    <property type="entry name" value="BPD_transp_1"/>
    <property type="match status" value="1"/>
</dbReference>
<comment type="similarity">
    <text evidence="7">Belongs to the binding-protein-dependent transport system permease family.</text>
</comment>
<dbReference type="InterPro" id="IPR000515">
    <property type="entry name" value="MetI-like"/>
</dbReference>
<dbReference type="OrthoDB" id="9815445at2"/>
<evidence type="ECO:0000256" key="2">
    <source>
        <dbReference type="ARBA" id="ARBA00022448"/>
    </source>
</evidence>
<evidence type="ECO:0000256" key="4">
    <source>
        <dbReference type="ARBA" id="ARBA00022692"/>
    </source>
</evidence>
<keyword evidence="5 7" id="KW-1133">Transmembrane helix</keyword>
<reference evidence="9 10" key="1">
    <citation type="submission" date="2017-03" db="EMBL/GenBank/DDBJ databases">
        <authorList>
            <person name="Afonso C.L."/>
            <person name="Miller P.J."/>
            <person name="Scott M.A."/>
            <person name="Spackman E."/>
            <person name="Goraichik I."/>
            <person name="Dimitrov K.M."/>
            <person name="Suarez D.L."/>
            <person name="Swayne D.E."/>
        </authorList>
    </citation>
    <scope>NUCLEOTIDE SEQUENCE [LARGE SCALE GENOMIC DNA]</scope>
    <source>
        <strain evidence="9 10">CECT 7680</strain>
    </source>
</reference>
<keyword evidence="4 7" id="KW-0812">Transmembrane</keyword>
<keyword evidence="6 7" id="KW-0472">Membrane</keyword>
<dbReference type="PANTHER" id="PTHR43744:SF12">
    <property type="entry name" value="ABC TRANSPORTER PERMEASE PROTEIN MG189-RELATED"/>
    <property type="match status" value="1"/>
</dbReference>
<evidence type="ECO:0000313" key="10">
    <source>
        <dbReference type="Proteomes" id="UP000193409"/>
    </source>
</evidence>